<proteinExistence type="predicted"/>
<dbReference type="Proteomes" id="UP000276133">
    <property type="component" value="Unassembled WGS sequence"/>
</dbReference>
<sequence>MGTKTEQISSIFKQEEFTNFHKIHPRWLCIDEFNRVDIEVKDDERDTLEKKLVQSLRLYFFTLLAISSSEKSESSLVKDKDSVTNFLSWFNSCKKLSKSSKFKLRLSAVLNSA</sequence>
<gene>
    <name evidence="1" type="ORF">BpHYR1_054195</name>
</gene>
<keyword evidence="2" id="KW-1185">Reference proteome</keyword>
<reference evidence="1 2" key="1">
    <citation type="journal article" date="2018" name="Sci. Rep.">
        <title>Genomic signatures of local adaptation to the degree of environmental predictability in rotifers.</title>
        <authorList>
            <person name="Franch-Gras L."/>
            <person name="Hahn C."/>
            <person name="Garcia-Roger E.M."/>
            <person name="Carmona M.J."/>
            <person name="Serra M."/>
            <person name="Gomez A."/>
        </authorList>
    </citation>
    <scope>NUCLEOTIDE SEQUENCE [LARGE SCALE GENOMIC DNA]</scope>
    <source>
        <strain evidence="1">HYR1</strain>
    </source>
</reference>
<evidence type="ECO:0000313" key="1">
    <source>
        <dbReference type="EMBL" id="RNA06510.1"/>
    </source>
</evidence>
<dbReference type="EMBL" id="REGN01007367">
    <property type="protein sequence ID" value="RNA06510.1"/>
    <property type="molecule type" value="Genomic_DNA"/>
</dbReference>
<organism evidence="1 2">
    <name type="scientific">Brachionus plicatilis</name>
    <name type="common">Marine rotifer</name>
    <name type="synonym">Brachionus muelleri</name>
    <dbReference type="NCBI Taxonomy" id="10195"/>
    <lineage>
        <taxon>Eukaryota</taxon>
        <taxon>Metazoa</taxon>
        <taxon>Spiralia</taxon>
        <taxon>Gnathifera</taxon>
        <taxon>Rotifera</taxon>
        <taxon>Eurotatoria</taxon>
        <taxon>Monogononta</taxon>
        <taxon>Pseudotrocha</taxon>
        <taxon>Ploima</taxon>
        <taxon>Brachionidae</taxon>
        <taxon>Brachionus</taxon>
    </lineage>
</organism>
<accession>A0A3M7Q541</accession>
<dbReference type="AlphaFoldDB" id="A0A3M7Q541"/>
<name>A0A3M7Q541_BRAPC</name>
<protein>
    <submittedName>
        <fullName evidence="1">Uncharacterized protein</fullName>
    </submittedName>
</protein>
<comment type="caution">
    <text evidence="1">The sequence shown here is derived from an EMBL/GenBank/DDBJ whole genome shotgun (WGS) entry which is preliminary data.</text>
</comment>
<evidence type="ECO:0000313" key="2">
    <source>
        <dbReference type="Proteomes" id="UP000276133"/>
    </source>
</evidence>